<dbReference type="AlphaFoldDB" id="A0AAW0BP53"/>
<comment type="caution">
    <text evidence="2">The sequence shown here is derived from an EMBL/GenBank/DDBJ whole genome shotgun (WGS) entry which is preliminary data.</text>
</comment>
<dbReference type="Proteomes" id="UP001362999">
    <property type="component" value="Unassembled WGS sequence"/>
</dbReference>
<proteinExistence type="predicted"/>
<keyword evidence="3" id="KW-1185">Reference proteome</keyword>
<feature type="compositionally biased region" description="Low complexity" evidence="1">
    <location>
        <begin position="102"/>
        <end position="113"/>
    </location>
</feature>
<sequence>MDVSLEIYRDIVRNVARRADIAVLCGVNRGFRNAGERALYNTLTISDDLRIFETLASSPRIASLVVALTIQVRRRHSQNGSEVASAPEEGEEEEQGEEASEYESAASEASLGSDTGVTATARLSQSPPLDMHLYWSSAAAALRNTMRLQHLTLDIVDPEDGSNAWVLNGCSFKLRTFHCDFDWDPALCAFLATQSTLCDLALRDFRELEPLSSASADDAVITETLRASASSVIATPEPILLMVTDVNRPHTPERPIPPEIIDTPSTSQLPLATTPAPPHQQLPALPFPVELPSLTTLECTFSAAAVALVPNRPVSRLKTCFSRSDVTGKRAEMTDLIAALRQSAVPFRALDIADSSYTESGTMELLHRISHTQATSRELRYLGTLVLPIGGRKRLNFYGLLRRLHLLRCIEVDVSAWNPPPSSSPAFRALAAELRLYCPEVHTVVFVRDFERTVVNTGETGVLKIDDDTSPELFWRDI</sequence>
<evidence type="ECO:0000313" key="2">
    <source>
        <dbReference type="EMBL" id="KAK7027752.1"/>
    </source>
</evidence>
<feature type="region of interest" description="Disordered" evidence="1">
    <location>
        <begin position="255"/>
        <end position="277"/>
    </location>
</feature>
<feature type="region of interest" description="Disordered" evidence="1">
    <location>
        <begin position="78"/>
        <end position="114"/>
    </location>
</feature>
<dbReference type="EMBL" id="JAWWNJ010000029">
    <property type="protein sequence ID" value="KAK7027752.1"/>
    <property type="molecule type" value="Genomic_DNA"/>
</dbReference>
<reference evidence="2 3" key="1">
    <citation type="journal article" date="2024" name="J Genomics">
        <title>Draft genome sequencing and assembly of Favolaschia claudopus CIRM-BRFM 2984 isolated from oak limbs.</title>
        <authorList>
            <person name="Navarro D."/>
            <person name="Drula E."/>
            <person name="Chaduli D."/>
            <person name="Cazenave R."/>
            <person name="Ahrendt S."/>
            <person name="Wang J."/>
            <person name="Lipzen A."/>
            <person name="Daum C."/>
            <person name="Barry K."/>
            <person name="Grigoriev I.V."/>
            <person name="Favel A."/>
            <person name="Rosso M.N."/>
            <person name="Martin F."/>
        </authorList>
    </citation>
    <scope>NUCLEOTIDE SEQUENCE [LARGE SCALE GENOMIC DNA]</scope>
    <source>
        <strain evidence="2 3">CIRM-BRFM 2984</strain>
    </source>
</reference>
<protein>
    <recommendedName>
        <fullName evidence="4">F-box domain-containing protein</fullName>
    </recommendedName>
</protein>
<evidence type="ECO:0000256" key="1">
    <source>
        <dbReference type="SAM" id="MobiDB-lite"/>
    </source>
</evidence>
<organism evidence="2 3">
    <name type="scientific">Favolaschia claudopus</name>
    <dbReference type="NCBI Taxonomy" id="2862362"/>
    <lineage>
        <taxon>Eukaryota</taxon>
        <taxon>Fungi</taxon>
        <taxon>Dikarya</taxon>
        <taxon>Basidiomycota</taxon>
        <taxon>Agaricomycotina</taxon>
        <taxon>Agaricomycetes</taxon>
        <taxon>Agaricomycetidae</taxon>
        <taxon>Agaricales</taxon>
        <taxon>Marasmiineae</taxon>
        <taxon>Mycenaceae</taxon>
        <taxon>Favolaschia</taxon>
    </lineage>
</organism>
<gene>
    <name evidence="2" type="ORF">R3P38DRAFT_3190836</name>
</gene>
<evidence type="ECO:0008006" key="4">
    <source>
        <dbReference type="Google" id="ProtNLM"/>
    </source>
</evidence>
<feature type="compositionally biased region" description="Acidic residues" evidence="1">
    <location>
        <begin position="88"/>
        <end position="101"/>
    </location>
</feature>
<name>A0AAW0BP53_9AGAR</name>
<evidence type="ECO:0000313" key="3">
    <source>
        <dbReference type="Proteomes" id="UP001362999"/>
    </source>
</evidence>
<accession>A0AAW0BP53</accession>